<dbReference type="InterPro" id="IPR041436">
    <property type="entry name" value="RNAse_A_bac"/>
</dbReference>
<evidence type="ECO:0000313" key="3">
    <source>
        <dbReference type="Proteomes" id="UP001556631"/>
    </source>
</evidence>
<organism evidence="2 3">
    <name type="scientific">Nocardioides eburneus</name>
    <dbReference type="NCBI Taxonomy" id="3231482"/>
    <lineage>
        <taxon>Bacteria</taxon>
        <taxon>Bacillati</taxon>
        <taxon>Actinomycetota</taxon>
        <taxon>Actinomycetes</taxon>
        <taxon>Propionibacteriales</taxon>
        <taxon>Nocardioidaceae</taxon>
        <taxon>Nocardioides</taxon>
    </lineage>
</organism>
<sequence>MSIVIECPRCSQGPVAVKTVRAKGDVIRVCAECEAVWPSTWLDSGGGRAGSAFTHTFSSPVGITLRRGQSEAIEAFSVRVVLRPADLPIGYRVLTAFPEQR</sequence>
<name>A0ABV3SVJ3_9ACTN</name>
<accession>A0ABV3SVJ3</accession>
<comment type="caution">
    <text evidence="2">The sequence shown here is derived from an EMBL/GenBank/DDBJ whole genome shotgun (WGS) entry which is preliminary data.</text>
</comment>
<dbReference type="Proteomes" id="UP001556631">
    <property type="component" value="Unassembled WGS sequence"/>
</dbReference>
<evidence type="ECO:0000313" key="2">
    <source>
        <dbReference type="EMBL" id="MEX0426883.1"/>
    </source>
</evidence>
<dbReference type="EMBL" id="JBFPJR010000005">
    <property type="protein sequence ID" value="MEX0426883.1"/>
    <property type="molecule type" value="Genomic_DNA"/>
</dbReference>
<gene>
    <name evidence="2" type="ORF">AB3X52_04555</name>
</gene>
<dbReference type="Pfam" id="PF18431">
    <property type="entry name" value="RNAse_A_bac"/>
    <property type="match status" value="1"/>
</dbReference>
<keyword evidence="3" id="KW-1185">Reference proteome</keyword>
<dbReference type="RefSeq" id="WP_367991723.1">
    <property type="nucleotide sequence ID" value="NZ_JBFPJR010000005.1"/>
</dbReference>
<feature type="domain" description="Bacterial CdiA-CT RNAse A" evidence="1">
    <location>
        <begin position="39"/>
        <end position="98"/>
    </location>
</feature>
<proteinExistence type="predicted"/>
<reference evidence="2 3" key="1">
    <citation type="submission" date="2024-07" db="EMBL/GenBank/DDBJ databases">
        <authorList>
            <person name="Lee S."/>
            <person name="Kang M."/>
        </authorList>
    </citation>
    <scope>NUCLEOTIDE SEQUENCE [LARGE SCALE GENOMIC DNA]</scope>
    <source>
        <strain evidence="2 3">DS6</strain>
    </source>
</reference>
<evidence type="ECO:0000259" key="1">
    <source>
        <dbReference type="Pfam" id="PF18431"/>
    </source>
</evidence>
<protein>
    <submittedName>
        <fullName evidence="2">RNase A-like domain-containing protein</fullName>
    </submittedName>
</protein>